<comment type="caution">
    <text evidence="2">The sequence shown here is derived from an EMBL/GenBank/DDBJ whole genome shotgun (WGS) entry which is preliminary data.</text>
</comment>
<dbReference type="Pfam" id="PF13814">
    <property type="entry name" value="Replic_Relax"/>
    <property type="match status" value="1"/>
</dbReference>
<feature type="compositionally biased region" description="Pro residues" evidence="1">
    <location>
        <begin position="465"/>
        <end position="475"/>
    </location>
</feature>
<organism evidence="2 3">
    <name type="scientific">Streptomyces kaempferi</name>
    <dbReference type="NCBI Taxonomy" id="333725"/>
    <lineage>
        <taxon>Bacteria</taxon>
        <taxon>Bacillati</taxon>
        <taxon>Actinomycetota</taxon>
        <taxon>Actinomycetes</taxon>
        <taxon>Kitasatosporales</taxon>
        <taxon>Streptomycetaceae</taxon>
        <taxon>Streptomyces</taxon>
    </lineage>
</organism>
<feature type="compositionally biased region" description="Low complexity" evidence="1">
    <location>
        <begin position="125"/>
        <end position="147"/>
    </location>
</feature>
<keyword evidence="3" id="KW-1185">Reference proteome</keyword>
<dbReference type="RefSeq" id="WP_381240961.1">
    <property type="nucleotide sequence ID" value="NZ_JBHSKH010000083.1"/>
</dbReference>
<proteinExistence type="predicted"/>
<feature type="region of interest" description="Disordered" evidence="1">
    <location>
        <begin position="120"/>
        <end position="147"/>
    </location>
</feature>
<sequence>MGGSLTYPYGSTSAVRGHVLAALGVLKVASADQIRRLMCPGHKDSKGVRNACLDLAKHGLTLSEGHARDGQKLWGLTPLGITAAAEALGRPAADMGGNARGAARSGAPHAMAVNETVIALTGTQPAPTRPIARARPTTATGTPAEAAAPAVPAVPAVPPGFGSVASWATEVVHNLPGVSRTRPSVRTDAVLRAPEAGLPVLLVEVDRCTEADDVLAAKFARYREFFRVQVKDHSLAVTHGGQAVPLWQSYYPPTGRDGYPPILVVFDPGTRLGEEALKNRMNRVLDLTRDHWTGTYKGFGTYGSERSDGYYEYDDAIPLLFTTLDRIQQSGPLAAVWWRCGHRRWETLTDALDNPKDARAWRRRDEERHKAQEAQQAREAKEREERRAAADEGWDRLRVLAQPEPALPPCQTCGGPLGGLGIDDPSASPPDGRNCASCRDVGAAIQPPMGLFKALFGRPGKDTPPRPPAGPYREP</sequence>
<protein>
    <submittedName>
        <fullName evidence="2">Replication-relaxation family protein</fullName>
    </submittedName>
</protein>
<accession>A0ABW3XUG2</accession>
<name>A0ABW3XUG2_9ACTN</name>
<evidence type="ECO:0000313" key="2">
    <source>
        <dbReference type="EMBL" id="MFD1313223.1"/>
    </source>
</evidence>
<gene>
    <name evidence="2" type="ORF">ACFQ5X_46760</name>
</gene>
<evidence type="ECO:0000256" key="1">
    <source>
        <dbReference type="SAM" id="MobiDB-lite"/>
    </source>
</evidence>
<feature type="region of interest" description="Disordered" evidence="1">
    <location>
        <begin position="363"/>
        <end position="390"/>
    </location>
</feature>
<dbReference type="InterPro" id="IPR025855">
    <property type="entry name" value="Replic_Relax"/>
</dbReference>
<feature type="region of interest" description="Disordered" evidence="1">
    <location>
        <begin position="453"/>
        <end position="475"/>
    </location>
</feature>
<evidence type="ECO:0000313" key="3">
    <source>
        <dbReference type="Proteomes" id="UP001597058"/>
    </source>
</evidence>
<dbReference type="EMBL" id="JBHTMM010000172">
    <property type="protein sequence ID" value="MFD1313223.1"/>
    <property type="molecule type" value="Genomic_DNA"/>
</dbReference>
<dbReference type="Proteomes" id="UP001597058">
    <property type="component" value="Unassembled WGS sequence"/>
</dbReference>
<reference evidence="3" key="1">
    <citation type="journal article" date="2019" name="Int. J. Syst. Evol. Microbiol.">
        <title>The Global Catalogue of Microorganisms (GCM) 10K type strain sequencing project: providing services to taxonomists for standard genome sequencing and annotation.</title>
        <authorList>
            <consortium name="The Broad Institute Genomics Platform"/>
            <consortium name="The Broad Institute Genome Sequencing Center for Infectious Disease"/>
            <person name="Wu L."/>
            <person name="Ma J."/>
        </authorList>
    </citation>
    <scope>NUCLEOTIDE SEQUENCE [LARGE SCALE GENOMIC DNA]</scope>
    <source>
        <strain evidence="3">CGMCC 4.7020</strain>
    </source>
</reference>